<dbReference type="InterPro" id="IPR017850">
    <property type="entry name" value="Alkaline_phosphatase_core_sf"/>
</dbReference>
<dbReference type="STRING" id="571913.VV02_04730"/>
<dbReference type="OrthoDB" id="1956004at2"/>
<keyword evidence="2" id="KW-1185">Reference proteome</keyword>
<dbReference type="SUPFAM" id="SSF53649">
    <property type="entry name" value="Alkaline phosphatase-like"/>
    <property type="match status" value="1"/>
</dbReference>
<dbReference type="PANTHER" id="PTHR10151:SF120">
    <property type="entry name" value="BIS(5'-ADENOSYL)-TRIPHOSPHATASE"/>
    <property type="match status" value="1"/>
</dbReference>
<dbReference type="PANTHER" id="PTHR10151">
    <property type="entry name" value="ECTONUCLEOTIDE PYROPHOSPHATASE/PHOSPHODIESTERASE"/>
    <property type="match status" value="1"/>
</dbReference>
<reference evidence="1 2" key="1">
    <citation type="submission" date="2015-03" db="EMBL/GenBank/DDBJ databases">
        <title>Luteipulveratus halotolerans sp. nov., a novel actinobacterium (Dermacoccaceae) from Sarawak, Malaysia.</title>
        <authorList>
            <person name="Juboi H."/>
            <person name="Basik A."/>
            <person name="Shamsul S.S."/>
            <person name="Arnold P."/>
            <person name="Schmitt E.K."/>
            <person name="Sanglier J.-J."/>
            <person name="Yeo T."/>
        </authorList>
    </citation>
    <scope>NUCLEOTIDE SEQUENCE [LARGE SCALE GENOMIC DNA]</scope>
    <source>
        <strain evidence="1 2">MN07-A0370</strain>
    </source>
</reference>
<dbReference type="KEGG" id="lmoi:VV02_04730"/>
<dbReference type="GO" id="GO:0016787">
    <property type="term" value="F:hydrolase activity"/>
    <property type="evidence" value="ECO:0007669"/>
    <property type="project" value="UniProtKB-ARBA"/>
</dbReference>
<dbReference type="PATRIC" id="fig|571913.6.peg.966"/>
<accession>A0A0K1JPZ5</accession>
<proteinExistence type="predicted"/>
<organism evidence="1 2">
    <name type="scientific">Luteipulveratus mongoliensis</name>
    <dbReference type="NCBI Taxonomy" id="571913"/>
    <lineage>
        <taxon>Bacteria</taxon>
        <taxon>Bacillati</taxon>
        <taxon>Actinomycetota</taxon>
        <taxon>Actinomycetes</taxon>
        <taxon>Micrococcales</taxon>
        <taxon>Dermacoccaceae</taxon>
        <taxon>Luteipulveratus</taxon>
    </lineage>
</organism>
<dbReference type="Proteomes" id="UP000066480">
    <property type="component" value="Chromosome"/>
</dbReference>
<gene>
    <name evidence="1" type="ORF">VV02_04730</name>
</gene>
<evidence type="ECO:0000313" key="2">
    <source>
        <dbReference type="Proteomes" id="UP000066480"/>
    </source>
</evidence>
<name>A0A0K1JPZ5_9MICO</name>
<dbReference type="InterPro" id="IPR002591">
    <property type="entry name" value="Phosphodiest/P_Trfase"/>
</dbReference>
<evidence type="ECO:0000313" key="1">
    <source>
        <dbReference type="EMBL" id="AKU18645.1"/>
    </source>
</evidence>
<dbReference type="Gene3D" id="3.40.720.10">
    <property type="entry name" value="Alkaline Phosphatase, subunit A"/>
    <property type="match status" value="1"/>
</dbReference>
<dbReference type="Gene3D" id="2.60.120.200">
    <property type="match status" value="1"/>
</dbReference>
<dbReference type="AlphaFoldDB" id="A0A0K1JPZ5"/>
<protein>
    <submittedName>
        <fullName evidence="1">Nucleotide pyrophosphatase</fullName>
    </submittedName>
</protein>
<dbReference type="Pfam" id="PF01663">
    <property type="entry name" value="Phosphodiest"/>
    <property type="match status" value="1"/>
</dbReference>
<dbReference type="EMBL" id="CP011112">
    <property type="protein sequence ID" value="AKU18645.1"/>
    <property type="molecule type" value="Genomic_DNA"/>
</dbReference>
<sequence length="507" mass="53814">MSRRVAVGVLTTTSLIGALVSLPSTADARGRSTDVPHVVVFGLDGVRWDKLAANAPRINGLIKSGYGSPTSLYANPMAPTSSGPGWGTNATGVWPDKHKITSNDFPGNDLKTYPDFLTRLERVDPAFTTYAATDWAPLGQQSSGGPIFSDAIDRKYSLDGDTDGYPVTDPKIATDAANHISKNAPRASFVYFGNVDEAGHEHGGASPEYAQAVRTADAQVGKVIDAIKTRPRFAQEKWQFIVTTDHGHTDAGGHGGSSVEERTSFIVASGAGIPATGTPAIRPKNVDVAATVFQHLGVKPPASWGLDGRPINAVSRDPFDTMIGSLGARVDETGVPADVRGWTHSVPTGWSIDNSAMGTGGVTEWQGWSLTTDEFWTRAAPDQQRESNVRSRGVFAVADSDEWSDKATSGPFNSALVTPAYDVRGRAAVSLGFVSHYLKDGDETAAVSVSFDGGPERNVLTYTGDRIAATEKLSVAVPSGAQKMTVKFRLSNGVNNWYWAIDDVTVS</sequence>